<reference evidence="10" key="1">
    <citation type="journal article" date="2018" name="Nat. Microbiol.">
        <title>Leveraging single-cell genomics to expand the fungal tree of life.</title>
        <authorList>
            <person name="Ahrendt S.R."/>
            <person name="Quandt C.A."/>
            <person name="Ciobanu D."/>
            <person name="Clum A."/>
            <person name="Salamov A."/>
            <person name="Andreopoulos B."/>
            <person name="Cheng J.F."/>
            <person name="Woyke T."/>
            <person name="Pelin A."/>
            <person name="Henrissat B."/>
            <person name="Reynolds N.K."/>
            <person name="Benny G.L."/>
            <person name="Smith M.E."/>
            <person name="James T.Y."/>
            <person name="Grigoriev I.V."/>
        </authorList>
    </citation>
    <scope>NUCLEOTIDE SEQUENCE [LARGE SCALE GENOMIC DNA]</scope>
    <source>
        <strain evidence="10">RSA 468</strain>
    </source>
</reference>
<dbReference type="PANTHER" id="PTHR13208:SF2">
    <property type="entry name" value="MEDIATOR OF RNA POLYMERASE II TRANSCRIPTION SUBUNIT 4"/>
    <property type="match status" value="1"/>
</dbReference>
<evidence type="ECO:0000313" key="10">
    <source>
        <dbReference type="Proteomes" id="UP000268162"/>
    </source>
</evidence>
<dbReference type="STRING" id="215637.A0A4P9ZVZ1"/>
<dbReference type="InterPro" id="IPR019258">
    <property type="entry name" value="Mediator_Med4"/>
</dbReference>
<dbReference type="EMBL" id="ML002556">
    <property type="protein sequence ID" value="RKP37022.1"/>
    <property type="molecule type" value="Genomic_DNA"/>
</dbReference>
<keyword evidence="6 8" id="KW-0539">Nucleus</keyword>
<keyword evidence="8" id="KW-0010">Activator</keyword>
<comment type="subunit">
    <text evidence="8">Component of the Mediator complex.</text>
</comment>
<evidence type="ECO:0000256" key="7">
    <source>
        <dbReference type="ARBA" id="ARBA00031257"/>
    </source>
</evidence>
<name>A0A4P9ZVZ1_9FUNG</name>
<keyword evidence="5 8" id="KW-0804">Transcription</keyword>
<evidence type="ECO:0000256" key="4">
    <source>
        <dbReference type="ARBA" id="ARBA00023015"/>
    </source>
</evidence>
<dbReference type="AlphaFoldDB" id="A0A4P9ZVZ1"/>
<gene>
    <name evidence="8" type="primary">MED4</name>
    <name evidence="9" type="ORF">BJ085DRAFT_34395</name>
</gene>
<evidence type="ECO:0000256" key="8">
    <source>
        <dbReference type="RuleBase" id="RU364141"/>
    </source>
</evidence>
<keyword evidence="9" id="KW-0675">Receptor</keyword>
<evidence type="ECO:0000256" key="3">
    <source>
        <dbReference type="ARBA" id="ARBA00020629"/>
    </source>
</evidence>
<dbReference type="GO" id="GO:0006357">
    <property type="term" value="P:regulation of transcription by RNA polymerase II"/>
    <property type="evidence" value="ECO:0007669"/>
    <property type="project" value="InterPro"/>
</dbReference>
<dbReference type="GO" id="GO:0070847">
    <property type="term" value="C:core mediator complex"/>
    <property type="evidence" value="ECO:0007669"/>
    <property type="project" value="TreeGrafter"/>
</dbReference>
<keyword evidence="10" id="KW-1185">Reference proteome</keyword>
<accession>A0A4P9ZVZ1</accession>
<proteinExistence type="inferred from homology"/>
<evidence type="ECO:0000256" key="5">
    <source>
        <dbReference type="ARBA" id="ARBA00023163"/>
    </source>
</evidence>
<evidence type="ECO:0000313" key="9">
    <source>
        <dbReference type="EMBL" id="RKP37022.1"/>
    </source>
</evidence>
<sequence length="238" mass="26604">MSADLPLNQKLTLLLAEFRKQFTSLLETSLVLTRDSTKTVVRVAKPNSTDNSEPSPVDIVNKLLVLDGEFKALLEEVKYHQQLQKQIHRVRAATAEQNQLILKLVLQLTQTRDGLLNFIRGAESQLESIEKASSNPIDYDEIIPYANKLSTYTAAPPNFDPSAGAVPAETPYPVEGTMRAGLLNQKRKLTVATPLMEKEKAPTLAIDAELMSTFMAHHEHNHTEDFDFLDLDLNPDLE</sequence>
<keyword evidence="4 8" id="KW-0805">Transcription regulation</keyword>
<dbReference type="Proteomes" id="UP000268162">
    <property type="component" value="Unassembled WGS sequence"/>
</dbReference>
<evidence type="ECO:0000256" key="2">
    <source>
        <dbReference type="ARBA" id="ARBA00009626"/>
    </source>
</evidence>
<comment type="similarity">
    <text evidence="2 8">Belongs to the Mediator complex subunit 4 family.</text>
</comment>
<organism evidence="9 10">
    <name type="scientific">Dimargaris cristalligena</name>
    <dbReference type="NCBI Taxonomy" id="215637"/>
    <lineage>
        <taxon>Eukaryota</taxon>
        <taxon>Fungi</taxon>
        <taxon>Fungi incertae sedis</taxon>
        <taxon>Zoopagomycota</taxon>
        <taxon>Kickxellomycotina</taxon>
        <taxon>Dimargaritomycetes</taxon>
        <taxon>Dimargaritales</taxon>
        <taxon>Dimargaritaceae</taxon>
        <taxon>Dimargaris</taxon>
    </lineage>
</organism>
<dbReference type="PANTHER" id="PTHR13208">
    <property type="entry name" value="MEDIATOR OF RNA POLYMERASE II TRANSCRIPTION SUBUNIT 4"/>
    <property type="match status" value="1"/>
</dbReference>
<protein>
    <recommendedName>
        <fullName evidence="3 8">Mediator of RNA polymerase II transcription subunit 4</fullName>
    </recommendedName>
    <alternativeName>
        <fullName evidence="7 8">Mediator complex subunit 4</fullName>
    </alternativeName>
</protein>
<dbReference type="GO" id="GO:0003712">
    <property type="term" value="F:transcription coregulator activity"/>
    <property type="evidence" value="ECO:0007669"/>
    <property type="project" value="InterPro"/>
</dbReference>
<dbReference type="OrthoDB" id="1929813at2759"/>
<evidence type="ECO:0000256" key="1">
    <source>
        <dbReference type="ARBA" id="ARBA00004123"/>
    </source>
</evidence>
<evidence type="ECO:0000256" key="6">
    <source>
        <dbReference type="ARBA" id="ARBA00023242"/>
    </source>
</evidence>
<comment type="function">
    <text evidence="8">Component of the Mediator complex, a coactivator involved in the regulated transcription of nearly all RNA polymerase II-dependent genes. Mediator functions as a bridge to convey information from gene-specific regulatory proteins to the basal RNA polymerase II transcription machinery. Mediator is recruited to promoters by direct interactions with regulatory proteins and serves as a scaffold for the assembly of a functional preinitiation complex with RNA polymerase II and the general transcription factors.</text>
</comment>
<dbReference type="GO" id="GO:0016592">
    <property type="term" value="C:mediator complex"/>
    <property type="evidence" value="ECO:0007669"/>
    <property type="project" value="InterPro"/>
</dbReference>
<dbReference type="Pfam" id="PF10018">
    <property type="entry name" value="Med4"/>
    <property type="match status" value="1"/>
</dbReference>
<comment type="subcellular location">
    <subcellularLocation>
        <location evidence="1 8">Nucleus</location>
    </subcellularLocation>
</comment>